<comment type="subcellular location">
    <subcellularLocation>
        <location evidence="1">Periplasm</location>
    </subcellularLocation>
</comment>
<comment type="caution">
    <text evidence="4">The sequence shown here is derived from an EMBL/GenBank/DDBJ whole genome shotgun (WGS) entry which is preliminary data.</text>
</comment>
<evidence type="ECO:0000313" key="5">
    <source>
        <dbReference type="Proteomes" id="UP001156629"/>
    </source>
</evidence>
<dbReference type="Gene3D" id="3.40.190.10">
    <property type="entry name" value="Periplasmic binding protein-like II"/>
    <property type="match status" value="1"/>
</dbReference>
<evidence type="ECO:0000256" key="2">
    <source>
        <dbReference type="ARBA" id="ARBA00005695"/>
    </source>
</evidence>
<dbReference type="InterPro" id="IPR039424">
    <property type="entry name" value="SBP_5"/>
</dbReference>
<dbReference type="GO" id="GO:0016740">
    <property type="term" value="F:transferase activity"/>
    <property type="evidence" value="ECO:0007669"/>
    <property type="project" value="UniProtKB-KW"/>
</dbReference>
<dbReference type="InterPro" id="IPR000914">
    <property type="entry name" value="SBP_5_dom"/>
</dbReference>
<dbReference type="InterPro" id="IPR030678">
    <property type="entry name" value="Peptide/Ni-bd"/>
</dbReference>
<keyword evidence="4" id="KW-0808">Transferase</keyword>
<protein>
    <submittedName>
        <fullName evidence="4">Glycosyl transferase</fullName>
    </submittedName>
</protein>
<dbReference type="SUPFAM" id="SSF53850">
    <property type="entry name" value="Periplasmic binding protein-like II"/>
    <property type="match status" value="1"/>
</dbReference>
<dbReference type="Proteomes" id="UP001156629">
    <property type="component" value="Unassembled WGS sequence"/>
</dbReference>
<accession>A0ABQ5WVI5</accession>
<dbReference type="Gene3D" id="3.10.105.10">
    <property type="entry name" value="Dipeptide-binding Protein, Domain 3"/>
    <property type="match status" value="1"/>
</dbReference>
<sequence length="489" mass="52455">MLTEAPRSMDPADQNATATRSVLSSFYETLVQFDEFGHIRPQLATDWSSSADGLEWRFHIRPNVFFHDGLPCDVDAVTASFRRLLDLAIPLAGAGVSRTVIRSVRQDGGSIVFTLKHPYADFLPLLTMTQTAVVSPDAARNGTLALHAVGTGPYVFEAWHSGDDVLTHRNPAYWGQAASFDGLKWIWSSEPSVLNMALQTGDADVVVPLSPVFANLYREQGHAAQVASVHASPGATLFWAALNMHLKPLDDARVRRALSLALDRTALVAGLLHGYGQPACSALTPDIHGALPCGVNEAHADLSAARALLKTAGLENGFSIIAVVQEPEEPMAEAIQAMWKQIGVRLEIRRQEAGVWVQSAFAPPDVKAHEQTGVILTSWSAPFLADMQLRPIYASASAAPQSANLGFFADLSLDALIDRAAGSEEAAQRQATLKEIQILLKQQVPVLPLYVADTLYGVRKGVEGVSAGPDGEILVLKARASGSGPERAP</sequence>
<dbReference type="RefSeq" id="WP_099287634.1">
    <property type="nucleotide sequence ID" value="NZ_BEWP01000025.1"/>
</dbReference>
<dbReference type="Gene3D" id="3.90.76.10">
    <property type="entry name" value="Dipeptide-binding Protein, Domain 1"/>
    <property type="match status" value="1"/>
</dbReference>
<evidence type="ECO:0000256" key="1">
    <source>
        <dbReference type="ARBA" id="ARBA00004418"/>
    </source>
</evidence>
<dbReference type="Pfam" id="PF00496">
    <property type="entry name" value="SBP_bac_5"/>
    <property type="match status" value="1"/>
</dbReference>
<dbReference type="PANTHER" id="PTHR30290">
    <property type="entry name" value="PERIPLASMIC BINDING COMPONENT OF ABC TRANSPORTER"/>
    <property type="match status" value="1"/>
</dbReference>
<name>A0ABQ5WVI5_9PROT</name>
<comment type="similarity">
    <text evidence="2">Belongs to the bacterial solute-binding protein 5 family.</text>
</comment>
<dbReference type="GeneID" id="76195958"/>
<keyword evidence="5" id="KW-1185">Reference proteome</keyword>
<proteinExistence type="inferred from homology"/>
<feature type="domain" description="Solute-binding protein family 5" evidence="3">
    <location>
        <begin position="39"/>
        <end position="387"/>
    </location>
</feature>
<gene>
    <name evidence="4" type="ORF">GCM10007870_22130</name>
</gene>
<reference evidence="5" key="1">
    <citation type="journal article" date="2019" name="Int. J. Syst. Evol. Microbiol.">
        <title>The Global Catalogue of Microorganisms (GCM) 10K type strain sequencing project: providing services to taxonomists for standard genome sequencing and annotation.</title>
        <authorList>
            <consortium name="The Broad Institute Genomics Platform"/>
            <consortium name="The Broad Institute Genome Sequencing Center for Infectious Disease"/>
            <person name="Wu L."/>
            <person name="Ma J."/>
        </authorList>
    </citation>
    <scope>NUCLEOTIDE SEQUENCE [LARGE SCALE GENOMIC DNA]</scope>
    <source>
        <strain evidence="5">NBRC 3266</strain>
    </source>
</reference>
<evidence type="ECO:0000313" key="4">
    <source>
        <dbReference type="EMBL" id="GLQ66629.1"/>
    </source>
</evidence>
<dbReference type="PIRSF" id="PIRSF002741">
    <property type="entry name" value="MppA"/>
    <property type="match status" value="1"/>
</dbReference>
<evidence type="ECO:0000259" key="3">
    <source>
        <dbReference type="Pfam" id="PF00496"/>
    </source>
</evidence>
<dbReference type="EMBL" id="BSNV01000020">
    <property type="protein sequence ID" value="GLQ66629.1"/>
    <property type="molecule type" value="Genomic_DNA"/>
</dbReference>
<organism evidence="4 5">
    <name type="scientific">Gluconobacter kondonii</name>
    <dbReference type="NCBI Taxonomy" id="941463"/>
    <lineage>
        <taxon>Bacteria</taxon>
        <taxon>Pseudomonadati</taxon>
        <taxon>Pseudomonadota</taxon>
        <taxon>Alphaproteobacteria</taxon>
        <taxon>Acetobacterales</taxon>
        <taxon>Acetobacteraceae</taxon>
        <taxon>Gluconobacter</taxon>
    </lineage>
</organism>